<reference evidence="1" key="1">
    <citation type="submission" date="2020-12" db="EMBL/GenBank/DDBJ databases">
        <title>Metabolic potential, ecology and presence of endohyphal bacteria is reflected in genomic diversity of Mucoromycotina.</title>
        <authorList>
            <person name="Muszewska A."/>
            <person name="Okrasinska A."/>
            <person name="Steczkiewicz K."/>
            <person name="Drgas O."/>
            <person name="Orlowska M."/>
            <person name="Perlinska-Lenart U."/>
            <person name="Aleksandrzak-Piekarczyk T."/>
            <person name="Szatraj K."/>
            <person name="Zielenkiewicz U."/>
            <person name="Pilsyk S."/>
            <person name="Malc E."/>
            <person name="Mieczkowski P."/>
            <person name="Kruszewska J.S."/>
            <person name="Biernat P."/>
            <person name="Pawlowska J."/>
        </authorList>
    </citation>
    <scope>NUCLEOTIDE SEQUENCE</scope>
    <source>
        <strain evidence="1">CBS 226.32</strain>
    </source>
</reference>
<evidence type="ECO:0000313" key="2">
    <source>
        <dbReference type="Proteomes" id="UP000650833"/>
    </source>
</evidence>
<dbReference type="Proteomes" id="UP000650833">
    <property type="component" value="Unassembled WGS sequence"/>
</dbReference>
<evidence type="ECO:0000313" key="1">
    <source>
        <dbReference type="EMBL" id="KAG2193240.1"/>
    </source>
</evidence>
<keyword evidence="2" id="KW-1185">Reference proteome</keyword>
<organism evidence="1 2">
    <name type="scientific">Mucor plumbeus</name>
    <dbReference type="NCBI Taxonomy" id="97098"/>
    <lineage>
        <taxon>Eukaryota</taxon>
        <taxon>Fungi</taxon>
        <taxon>Fungi incertae sedis</taxon>
        <taxon>Mucoromycota</taxon>
        <taxon>Mucoromycotina</taxon>
        <taxon>Mucoromycetes</taxon>
        <taxon>Mucorales</taxon>
        <taxon>Mucorineae</taxon>
        <taxon>Mucoraceae</taxon>
        <taxon>Mucor</taxon>
    </lineage>
</organism>
<dbReference type="EMBL" id="JAEPRC010000663">
    <property type="protein sequence ID" value="KAG2193240.1"/>
    <property type="molecule type" value="Genomic_DNA"/>
</dbReference>
<gene>
    <name evidence="1" type="ORF">INT46_004816</name>
</gene>
<proteinExistence type="predicted"/>
<accession>A0A8H7QJJ8</accession>
<dbReference type="OrthoDB" id="3884315at2759"/>
<sequence>MVLKLQPSRFPNDETRVIYAALFMDQIAFEWKQPYINAIGTAHEEDPIATDFSQFNADTRYGDSKIIEMKQGNRTTSDYTTEFKRYAGRLTNFNEDALLWAYNNNINAQIQDELIIQSD</sequence>
<evidence type="ECO:0008006" key="3">
    <source>
        <dbReference type="Google" id="ProtNLM"/>
    </source>
</evidence>
<protein>
    <recommendedName>
        <fullName evidence="3">Retrotransposon gag domain-containing protein</fullName>
    </recommendedName>
</protein>
<name>A0A8H7QJJ8_9FUNG</name>
<dbReference type="AlphaFoldDB" id="A0A8H7QJJ8"/>
<comment type="caution">
    <text evidence="1">The sequence shown here is derived from an EMBL/GenBank/DDBJ whole genome shotgun (WGS) entry which is preliminary data.</text>
</comment>